<evidence type="ECO:0000313" key="3">
    <source>
        <dbReference type="EMBL" id="MFC0679759.1"/>
    </source>
</evidence>
<comment type="similarity">
    <text evidence="1">Belongs to the PspA/Vipp/IM30 family.</text>
</comment>
<evidence type="ECO:0000256" key="1">
    <source>
        <dbReference type="ARBA" id="ARBA00043985"/>
    </source>
</evidence>
<feature type="region of interest" description="Disordered" evidence="2">
    <location>
        <begin position="228"/>
        <end position="248"/>
    </location>
</feature>
<dbReference type="Proteomes" id="UP001589896">
    <property type="component" value="Unassembled WGS sequence"/>
</dbReference>
<evidence type="ECO:0000256" key="2">
    <source>
        <dbReference type="SAM" id="MobiDB-lite"/>
    </source>
</evidence>
<dbReference type="Pfam" id="PF04012">
    <property type="entry name" value="PspA_IM30"/>
    <property type="match status" value="1"/>
</dbReference>
<gene>
    <name evidence="3" type="ORF">ACFFGH_18115</name>
</gene>
<dbReference type="InterPro" id="IPR007157">
    <property type="entry name" value="PspA_VIPP1"/>
</dbReference>
<dbReference type="EMBL" id="JBHLTG010000004">
    <property type="protein sequence ID" value="MFC0679759.1"/>
    <property type="molecule type" value="Genomic_DNA"/>
</dbReference>
<reference evidence="3 4" key="1">
    <citation type="submission" date="2024-09" db="EMBL/GenBank/DDBJ databases">
        <authorList>
            <person name="Sun Q."/>
            <person name="Mori K."/>
        </authorList>
    </citation>
    <scope>NUCLEOTIDE SEQUENCE [LARGE SCALE GENOMIC DNA]</scope>
    <source>
        <strain evidence="3 4">KCTC 23076</strain>
    </source>
</reference>
<dbReference type="RefSeq" id="WP_386670822.1">
    <property type="nucleotide sequence ID" value="NZ_JBHLTG010000004.1"/>
</dbReference>
<evidence type="ECO:0000313" key="4">
    <source>
        <dbReference type="Proteomes" id="UP001589896"/>
    </source>
</evidence>
<proteinExistence type="inferred from homology"/>
<sequence length="248" mass="27195">MNALTRLFHRLRNGADDRGDSPAGSPVQRILDIEIRGADERLHTLRAELASVASRRAAASEDLQATVSAIDAREAQAIRALQAEKHSIAREIAGVIAALEQQRAREQDLVRFLGERTVQLEADIETWTSTLRRLKHQLDTVRASEGVQLAQAIVANRQSTSAALPRNALEAAQRMKARQLEPQAGTDGQPPKPQSTDLLDARLRDAGILETNPQIAAVIERLQCQIPTPATKAPRRRSTRTATDGIHE</sequence>
<keyword evidence="4" id="KW-1185">Reference proteome</keyword>
<organism evidence="3 4">
    <name type="scientific">Lysobacter korlensis</name>
    <dbReference type="NCBI Taxonomy" id="553636"/>
    <lineage>
        <taxon>Bacteria</taxon>
        <taxon>Pseudomonadati</taxon>
        <taxon>Pseudomonadota</taxon>
        <taxon>Gammaproteobacteria</taxon>
        <taxon>Lysobacterales</taxon>
        <taxon>Lysobacteraceae</taxon>
        <taxon>Lysobacter</taxon>
    </lineage>
</organism>
<name>A0ABV6RS05_9GAMM</name>
<protein>
    <submittedName>
        <fullName evidence="3">PspA/IM30 family protein</fullName>
    </submittedName>
</protein>
<comment type="caution">
    <text evidence="3">The sequence shown here is derived from an EMBL/GenBank/DDBJ whole genome shotgun (WGS) entry which is preliminary data.</text>
</comment>
<accession>A0ABV6RS05</accession>
<feature type="region of interest" description="Disordered" evidence="2">
    <location>
        <begin position="174"/>
        <end position="197"/>
    </location>
</feature>